<protein>
    <submittedName>
        <fullName evidence="1">Peptidase S9 prolyl oligopeptidase active site domain-containing protein</fullName>
    </submittedName>
</protein>
<comment type="caution">
    <text evidence="1">The sequence shown here is derived from an EMBL/GenBank/DDBJ whole genome shotgun (WGS) entry which is preliminary data.</text>
</comment>
<dbReference type="EMBL" id="AJYA01000018">
    <property type="protein sequence ID" value="EIM76800.1"/>
    <property type="molecule type" value="Genomic_DNA"/>
</dbReference>
<proteinExistence type="predicted"/>
<organism evidence="1 2">
    <name type="scientific">Nitritalea halalkaliphila LW7</name>
    <dbReference type="NCBI Taxonomy" id="1189621"/>
    <lineage>
        <taxon>Bacteria</taxon>
        <taxon>Pseudomonadati</taxon>
        <taxon>Bacteroidota</taxon>
        <taxon>Cytophagia</taxon>
        <taxon>Cytophagales</taxon>
        <taxon>Cyclobacteriaceae</taxon>
        <taxon>Nitritalea</taxon>
    </lineage>
</organism>
<dbReference type="InterPro" id="IPR029058">
    <property type="entry name" value="AB_hydrolase_fold"/>
</dbReference>
<accession>I5C4P8</accession>
<name>I5C4P8_9BACT</name>
<reference evidence="1 2" key="1">
    <citation type="submission" date="2012-05" db="EMBL/GenBank/DDBJ databases">
        <title>Genome sequence of Nitritalea halalkaliphila LW7.</title>
        <authorList>
            <person name="Jangir P.K."/>
            <person name="Singh A."/>
            <person name="Shivaji S."/>
            <person name="Sharma R."/>
        </authorList>
    </citation>
    <scope>NUCLEOTIDE SEQUENCE [LARGE SCALE GENOMIC DNA]</scope>
    <source>
        <strain evidence="1 2">LW7</strain>
    </source>
</reference>
<keyword evidence="2" id="KW-1185">Reference proteome</keyword>
<gene>
    <name evidence="1" type="ORF">A3SI_08866</name>
</gene>
<evidence type="ECO:0000313" key="2">
    <source>
        <dbReference type="Proteomes" id="UP000005551"/>
    </source>
</evidence>
<dbReference type="PATRIC" id="fig|1189621.3.peg.1851"/>
<dbReference type="SUPFAM" id="SSF53474">
    <property type="entry name" value="alpha/beta-Hydrolases"/>
    <property type="match status" value="1"/>
</dbReference>
<evidence type="ECO:0000313" key="1">
    <source>
        <dbReference type="EMBL" id="EIM76800.1"/>
    </source>
</evidence>
<dbReference type="STRING" id="1189621.A3SI_08866"/>
<sequence>MFMALKRLDKPAWLLQYNGEDHNLRLRKNRKDLSIRLSQFFDHYLKGAPAPLWMTEGLPAVEKGRTLKYELAEEDSL</sequence>
<dbReference type="Proteomes" id="UP000005551">
    <property type="component" value="Unassembled WGS sequence"/>
</dbReference>
<dbReference type="Gene3D" id="3.40.50.1820">
    <property type="entry name" value="alpha/beta hydrolase"/>
    <property type="match status" value="1"/>
</dbReference>
<dbReference type="AlphaFoldDB" id="I5C4P8"/>